<evidence type="ECO:0008006" key="4">
    <source>
        <dbReference type="Google" id="ProtNLM"/>
    </source>
</evidence>
<feature type="compositionally biased region" description="Acidic residues" evidence="1">
    <location>
        <begin position="304"/>
        <end position="315"/>
    </location>
</feature>
<accession>A0ABY2GVA5</accession>
<protein>
    <recommendedName>
        <fullName evidence="4">C2H2-type domain-containing protein</fullName>
    </recommendedName>
</protein>
<name>A0ABY2GVA5_9HYPO</name>
<dbReference type="Proteomes" id="UP001642720">
    <property type="component" value="Unassembled WGS sequence"/>
</dbReference>
<organism evidence="2 3">
    <name type="scientific">Trichoderma ghanense</name>
    <dbReference type="NCBI Taxonomy" id="65468"/>
    <lineage>
        <taxon>Eukaryota</taxon>
        <taxon>Fungi</taxon>
        <taxon>Dikarya</taxon>
        <taxon>Ascomycota</taxon>
        <taxon>Pezizomycotina</taxon>
        <taxon>Sordariomycetes</taxon>
        <taxon>Hypocreomycetidae</taxon>
        <taxon>Hypocreales</taxon>
        <taxon>Hypocreaceae</taxon>
        <taxon>Trichoderma</taxon>
    </lineage>
</organism>
<proteinExistence type="predicted"/>
<comment type="caution">
    <text evidence="2">The sequence shown here is derived from an EMBL/GenBank/DDBJ whole genome shotgun (WGS) entry which is preliminary data.</text>
</comment>
<feature type="compositionally biased region" description="Polar residues" evidence="1">
    <location>
        <begin position="324"/>
        <end position="336"/>
    </location>
</feature>
<dbReference type="EMBL" id="PPTA01000013">
    <property type="protein sequence ID" value="TFA99570.1"/>
    <property type="molecule type" value="Genomic_DNA"/>
</dbReference>
<feature type="compositionally biased region" description="Polar residues" evidence="1">
    <location>
        <begin position="157"/>
        <end position="168"/>
    </location>
</feature>
<evidence type="ECO:0000313" key="3">
    <source>
        <dbReference type="Proteomes" id="UP001642720"/>
    </source>
</evidence>
<dbReference type="RefSeq" id="XP_073555772.1">
    <property type="nucleotide sequence ID" value="XM_073705683.1"/>
</dbReference>
<sequence>MQDLMPFVCVYEVCPKPTGMFDSYDKWMRHIERYHMGGGWKCHHHHFSMCFENEDDFRHHLVDCHGRSPIGDSEFAQHYPPCQPLRSCLFCTQYDDEHISEDLHEHIARHLLFLFQVSLPGDFVDLKDGEFGSEFDGVSSSGDLFESIWLPSNASSDTAQMEPLQSSATEDEGLTCGLDWGSQEDARHAGRTGSTKPKYNPEMDGVLVPFRLPYTSEIQDYQKAGDNGAHGKDFIRSSVQLARSLDTKGQFSTAGAIMKKVIPDCTVQAKVPFAKEYAQSTIQSMLQSCPTFKYQEIRNMLEYDSTDSDTTDSENTDYTRTDDGSTGNNRNSCSPRQTKRKDTHGTVYSQV</sequence>
<keyword evidence="3" id="KW-1185">Reference proteome</keyword>
<evidence type="ECO:0000256" key="1">
    <source>
        <dbReference type="SAM" id="MobiDB-lite"/>
    </source>
</evidence>
<gene>
    <name evidence="2" type="ORF">CCMA1212_008557</name>
</gene>
<dbReference type="GeneID" id="300580133"/>
<reference evidence="2 3" key="1">
    <citation type="submission" date="2018-01" db="EMBL/GenBank/DDBJ databases">
        <title>Genome characterization of the sugarcane-associated fungus Trichoderma ghanense CCMA-1212 and their application in lignocelulose bioconversion.</title>
        <authorList>
            <person name="Steindorff A.S."/>
            <person name="Mendes T.D."/>
            <person name="Vilela E.S.D."/>
            <person name="Rodrigues D.S."/>
            <person name="Formighieri E.F."/>
            <person name="Melo I.S."/>
            <person name="Favaro L.C.L."/>
        </authorList>
    </citation>
    <scope>NUCLEOTIDE SEQUENCE [LARGE SCALE GENOMIC DNA]</scope>
    <source>
        <strain evidence="2 3">CCMA-1212</strain>
    </source>
</reference>
<feature type="region of interest" description="Disordered" evidence="1">
    <location>
        <begin position="304"/>
        <end position="351"/>
    </location>
</feature>
<evidence type="ECO:0000313" key="2">
    <source>
        <dbReference type="EMBL" id="TFA99570.1"/>
    </source>
</evidence>
<feature type="region of interest" description="Disordered" evidence="1">
    <location>
        <begin position="157"/>
        <end position="202"/>
    </location>
</feature>